<dbReference type="Proteomes" id="UP000095759">
    <property type="component" value="Unassembled WGS sequence"/>
</dbReference>
<comment type="caution">
    <text evidence="1">The sequence shown here is derived from an EMBL/GenBank/DDBJ whole genome shotgun (WGS) entry which is preliminary data.</text>
</comment>
<organism evidence="1 2">
    <name type="scientific">Streptomyces agglomeratus</name>
    <dbReference type="NCBI Taxonomy" id="285458"/>
    <lineage>
        <taxon>Bacteria</taxon>
        <taxon>Bacillati</taxon>
        <taxon>Actinomycetota</taxon>
        <taxon>Actinomycetes</taxon>
        <taxon>Kitasatosporales</taxon>
        <taxon>Streptomycetaceae</taxon>
        <taxon>Streptomyces</taxon>
    </lineage>
</organism>
<dbReference type="AlphaFoldDB" id="A0A1E5PHE2"/>
<gene>
    <name evidence="1" type="ORF">AS594_35570</name>
</gene>
<reference evidence="1 2" key="1">
    <citation type="submission" date="2016-08" db="EMBL/GenBank/DDBJ databases">
        <title>Complete genome sequence of Streptomyces agglomeratus strain 6-3-2, a novel anti-MRSA actinomycete isolated from Wuli of Tebit, China.</title>
        <authorList>
            <person name="Chen X."/>
        </authorList>
    </citation>
    <scope>NUCLEOTIDE SEQUENCE [LARGE SCALE GENOMIC DNA]</scope>
    <source>
        <strain evidence="1 2">6-3-2</strain>
    </source>
</reference>
<sequence length="786" mass="84286">MANHPVEVYARLILHEVCIPQGEPPQAYVHLVTMGTAETDGDGRYELSFTSDDFLHQVEKGEAGFVRAFIVLRDPVTGASLAQAGFGVIPDASRVFTINRAIPQCLTNSTPIRVMTTSVVSGAEVFVNGVLRGVTGQGVAPGMLYISPPLSVSDQIVARKLISEKPSNRSAHADGSSQDWAFRVYITSAPLIHDATGDNAALNLHVVADPTVEQVLRLEPDNPLVGFHLRGSVDWDASTAQLQNYGSSLKAASDFLYNATDGQMFIEQIELDDDGHFWNEADVRIYANLDRPSAATVGGIAGTNGYIHLNPGDAMVAGVLVHEFGHYGLHVRDEYKAGVDWDDSLGPPRCTLQSSDTTGPFAKGGPKDSCIMRSAWPGEATKICSGHPDNPHVRGTPQGAHSCWDRILNQYCDDADPERWVIRTPLDRNAIIGPIVNPVTDWETRVTLGQTTHPRPCGDVILTVTRGGQPVNGIHVYLRTTYGRTVYQGTTNRRDSIGLADGQIRVTGVHEGDGIRCLGLGFLNFSLLTAGHEVTAAECSGGNVRLSLELRPSPFALGLTVEPALAPRAALIRVRCGAALPRPPDVRALLPGCDPLVPQVRYDPSSGTYIGQLSDLPKAGTIVLEATAIDTQQRQVSSITTTGFEEVAGAGAEVWSADGRFRVEIKEHVLDRPTQLMIAQPLAAPPLPGVLSLVGGPYSLLSSAGGKWGGTVSVAFQFHRSDSAAARWLRSAEQVDIVRLDVRTERWASLGARVQPEDFLVTADTLQPGLFALVARFTEGPKAASG</sequence>
<evidence type="ECO:0000313" key="2">
    <source>
        <dbReference type="Proteomes" id="UP000095759"/>
    </source>
</evidence>
<evidence type="ECO:0000313" key="1">
    <source>
        <dbReference type="EMBL" id="OEJ28952.1"/>
    </source>
</evidence>
<dbReference type="EMBL" id="MEHJ01000001">
    <property type="protein sequence ID" value="OEJ28952.1"/>
    <property type="molecule type" value="Genomic_DNA"/>
</dbReference>
<proteinExistence type="predicted"/>
<name>A0A1E5PHE2_9ACTN</name>
<keyword evidence="2" id="KW-1185">Reference proteome</keyword>
<protein>
    <submittedName>
        <fullName evidence="1">Uncharacterized protein</fullName>
    </submittedName>
</protein>
<accession>A0A1E5PHE2</accession>